<dbReference type="Gene3D" id="3.40.50.2000">
    <property type="entry name" value="Glycogen Phosphorylase B"/>
    <property type="match status" value="1"/>
</dbReference>
<reference evidence="1" key="2">
    <citation type="submission" date="2024-05" db="EMBL/GenBank/DDBJ databases">
        <title>Rhodohalobacter halophilus gen. nov., sp. nov., a moderately halophilic member of the family Balneolaceae.</title>
        <authorList>
            <person name="Xia J."/>
        </authorList>
    </citation>
    <scope>NUCLEOTIDE SEQUENCE</scope>
    <source>
        <strain evidence="1">WB101</strain>
    </source>
</reference>
<comment type="caution">
    <text evidence="1">The sequence shown here is derived from an EMBL/GenBank/DDBJ whole genome shotgun (WGS) entry which is preliminary data.</text>
</comment>
<dbReference type="SUPFAM" id="SSF53756">
    <property type="entry name" value="UDP-Glycosyltransferase/glycogen phosphorylase"/>
    <property type="match status" value="1"/>
</dbReference>
<protein>
    <recommendedName>
        <fullName evidence="3">Glycosyltransferase</fullName>
    </recommendedName>
</protein>
<dbReference type="EMBL" id="JAKLWS010000032">
    <property type="protein sequence ID" value="MCG2590429.1"/>
    <property type="molecule type" value="Genomic_DNA"/>
</dbReference>
<gene>
    <name evidence="1" type="ORF">L6773_17770</name>
</gene>
<proteinExistence type="predicted"/>
<evidence type="ECO:0000313" key="2">
    <source>
        <dbReference type="Proteomes" id="UP001165366"/>
    </source>
</evidence>
<evidence type="ECO:0008006" key="3">
    <source>
        <dbReference type="Google" id="ProtNLM"/>
    </source>
</evidence>
<evidence type="ECO:0000313" key="1">
    <source>
        <dbReference type="EMBL" id="MCG2590429.1"/>
    </source>
</evidence>
<name>A0ABS9KHW1_9BACT</name>
<reference evidence="1" key="1">
    <citation type="submission" date="2022-01" db="EMBL/GenBank/DDBJ databases">
        <authorList>
            <person name="Wang Y."/>
        </authorList>
    </citation>
    <scope>NUCLEOTIDE SEQUENCE</scope>
    <source>
        <strain evidence="1">WB101</strain>
    </source>
</reference>
<accession>A0ABS9KHW1</accession>
<dbReference type="RefSeq" id="WP_237855827.1">
    <property type="nucleotide sequence ID" value="NZ_JAKLWS010000032.1"/>
</dbReference>
<dbReference type="Proteomes" id="UP001165366">
    <property type="component" value="Unassembled WGS sequence"/>
</dbReference>
<keyword evidence="2" id="KW-1185">Reference proteome</keyword>
<organism evidence="1 2">
    <name type="scientific">Rhodohalobacter sulfatireducens</name>
    <dbReference type="NCBI Taxonomy" id="2911366"/>
    <lineage>
        <taxon>Bacteria</taxon>
        <taxon>Pseudomonadati</taxon>
        <taxon>Balneolota</taxon>
        <taxon>Balneolia</taxon>
        <taxon>Balneolales</taxon>
        <taxon>Balneolaceae</taxon>
        <taxon>Rhodohalobacter</taxon>
    </lineage>
</organism>
<sequence length="360" mass="41193">MKILVPYEVSTTGMKNPYLFLLLRELNKLKDVQKIQHGFGWLFEPGQWDVIHLHWPELLVKYQLPDMSRTDLLQGRHFQKVLSAIKEHKEKGAKVMLTIHNEKPHKDQSGIFDHFYREIYQISDGFIHLGKFSGKILRNEYDDETGGKPSFIIPHGDYSFFPNDMERAQCRKRLKIKEQEKLLLSFGAVRSKDELELGIDAFKQADVEKSIYLIAGSIPNPYRSEPEHYIVRKKLYTNMFNNRIRTDEKTVAFEEVQVYLKAADLVFVPRFNTLNSGNVALGFTFGKVVTGPGYGVIGETLNKTGNPVFDPVDLNSVSDAISAGFELAEAGHGIKNKEYANHHMQWGDIGVDTLKAYQKL</sequence>